<evidence type="ECO:0000256" key="2">
    <source>
        <dbReference type="ARBA" id="ARBA00009368"/>
    </source>
</evidence>
<reference evidence="8" key="1">
    <citation type="submission" date="2023-08" db="EMBL/GenBank/DDBJ databases">
        <title>Draft sequence of the Babesia gibsoni genome.</title>
        <authorList>
            <person name="Yamagishi J.Y."/>
            <person name="Xuan X.X."/>
        </authorList>
    </citation>
    <scope>NUCLEOTIDE SEQUENCE</scope>
    <source>
        <strain evidence="8">Azabu</strain>
    </source>
</reference>
<dbReference type="InterPro" id="IPR006751">
    <property type="entry name" value="TAFII55_prot_cons_reg"/>
</dbReference>
<dbReference type="SMART" id="SM01370">
    <property type="entry name" value="TAFII55_N"/>
    <property type="match status" value="1"/>
</dbReference>
<comment type="caution">
    <text evidence="8">The sequence shown here is derived from an EMBL/GenBank/DDBJ whole genome shotgun (WGS) entry which is preliminary data.</text>
</comment>
<accession>A0AAD8LRJ0</accession>
<organism evidence="8 9">
    <name type="scientific">Babesia gibsoni</name>
    <dbReference type="NCBI Taxonomy" id="33632"/>
    <lineage>
        <taxon>Eukaryota</taxon>
        <taxon>Sar</taxon>
        <taxon>Alveolata</taxon>
        <taxon>Apicomplexa</taxon>
        <taxon>Aconoidasida</taxon>
        <taxon>Piroplasmida</taxon>
        <taxon>Babesiidae</taxon>
        <taxon>Babesia</taxon>
    </lineage>
</organism>
<gene>
    <name evidence="8" type="ORF">BgAZ_205570</name>
</gene>
<dbReference type="CDD" id="cd08047">
    <property type="entry name" value="TAF7"/>
    <property type="match status" value="1"/>
</dbReference>
<dbReference type="Pfam" id="PF04658">
    <property type="entry name" value="TAFII55_N"/>
    <property type="match status" value="1"/>
</dbReference>
<protein>
    <recommendedName>
        <fullName evidence="7">TAFII55 protein conserved region domain-containing protein</fullName>
    </recommendedName>
</protein>
<comment type="subcellular location">
    <subcellularLocation>
        <location evidence="1">Nucleus</location>
    </subcellularLocation>
</comment>
<sequence length="350" mass="39521">MSDIEGSGASSAADGNSDVTNSRRDRSSILMDADGNKEEQEDGTNRSDVTAGSSAVASEVNTAVGLSHGDCYNKQSGLDEAMKGKLLARHGIFGAHEIYEDMLFNKPVRGERHSSKRLQYVENTSSRDFSDLGSLDKHCIIRFPPDIANIINNRNSGGEDVGVTIEPTGRYDYREFVVRVRGVPKELMGILVELPCHIEAHKTLDCDLLFKAADVSQMMLVQERKEAEVTIEKMRQQMWEWPDGLTPPTTNIRRRRFKNFDYYNNEDVKEAEKEALILLKGLIRDSYHFDVKSAKEVLELVESYRNGNIKERIIGPDEDVQEYIKTVQKYDGTNEGSEIMFNGDFEGFMR</sequence>
<evidence type="ECO:0000256" key="5">
    <source>
        <dbReference type="ARBA" id="ARBA00023242"/>
    </source>
</evidence>
<dbReference type="EMBL" id="JAVEPI010000002">
    <property type="protein sequence ID" value="KAK1443681.1"/>
    <property type="molecule type" value="Genomic_DNA"/>
</dbReference>
<keyword evidence="5" id="KW-0539">Nucleus</keyword>
<keyword evidence="3" id="KW-0805">Transcription regulation</keyword>
<keyword evidence="4" id="KW-0804">Transcription</keyword>
<evidence type="ECO:0000256" key="3">
    <source>
        <dbReference type="ARBA" id="ARBA00023015"/>
    </source>
</evidence>
<feature type="domain" description="TAFII55 protein conserved region" evidence="7">
    <location>
        <begin position="135"/>
        <end position="286"/>
    </location>
</feature>
<evidence type="ECO:0000256" key="4">
    <source>
        <dbReference type="ARBA" id="ARBA00023163"/>
    </source>
</evidence>
<dbReference type="Proteomes" id="UP001230268">
    <property type="component" value="Unassembled WGS sequence"/>
</dbReference>
<dbReference type="PANTHER" id="PTHR12228:SF0">
    <property type="entry name" value="TATA-BOX BINDING PROTEIN ASSOCIATED FACTOR 7"/>
    <property type="match status" value="1"/>
</dbReference>
<dbReference type="GO" id="GO:0051123">
    <property type="term" value="P:RNA polymerase II preinitiation complex assembly"/>
    <property type="evidence" value="ECO:0007669"/>
    <property type="project" value="TreeGrafter"/>
</dbReference>
<dbReference type="AlphaFoldDB" id="A0AAD8LRJ0"/>
<proteinExistence type="inferred from homology"/>
<dbReference type="GO" id="GO:0016251">
    <property type="term" value="F:RNA polymerase II general transcription initiation factor activity"/>
    <property type="evidence" value="ECO:0007669"/>
    <property type="project" value="TreeGrafter"/>
</dbReference>
<evidence type="ECO:0000256" key="6">
    <source>
        <dbReference type="SAM" id="MobiDB-lite"/>
    </source>
</evidence>
<dbReference type="GO" id="GO:0005669">
    <property type="term" value="C:transcription factor TFIID complex"/>
    <property type="evidence" value="ECO:0007669"/>
    <property type="project" value="InterPro"/>
</dbReference>
<evidence type="ECO:0000313" key="8">
    <source>
        <dbReference type="EMBL" id="KAK1443681.1"/>
    </source>
</evidence>
<name>A0AAD8LRJ0_BABGI</name>
<dbReference type="PANTHER" id="PTHR12228">
    <property type="entry name" value="TRANSCRIPTION INITIATION FACTOR TFIID 55 KD SUBUNIT-RELATED"/>
    <property type="match status" value="1"/>
</dbReference>
<evidence type="ECO:0000256" key="1">
    <source>
        <dbReference type="ARBA" id="ARBA00004123"/>
    </source>
</evidence>
<feature type="region of interest" description="Disordered" evidence="6">
    <location>
        <begin position="1"/>
        <end position="55"/>
    </location>
</feature>
<dbReference type="InterPro" id="IPR037817">
    <property type="entry name" value="TAF7"/>
</dbReference>
<feature type="compositionally biased region" description="Low complexity" evidence="6">
    <location>
        <begin position="1"/>
        <end position="18"/>
    </location>
</feature>
<evidence type="ECO:0000313" key="9">
    <source>
        <dbReference type="Proteomes" id="UP001230268"/>
    </source>
</evidence>
<evidence type="ECO:0000259" key="7">
    <source>
        <dbReference type="SMART" id="SM01370"/>
    </source>
</evidence>
<feature type="compositionally biased region" description="Polar residues" evidence="6">
    <location>
        <begin position="46"/>
        <end position="55"/>
    </location>
</feature>
<keyword evidence="9" id="KW-1185">Reference proteome</keyword>
<comment type="similarity">
    <text evidence="2">Belongs to the TAF7 family.</text>
</comment>